<evidence type="ECO:0000313" key="2">
    <source>
        <dbReference type="EMBL" id="KAG5547151.1"/>
    </source>
</evidence>
<keyword evidence="1" id="KW-1133">Transmembrane helix</keyword>
<protein>
    <submittedName>
        <fullName evidence="2">Uncharacterized protein</fullName>
    </submittedName>
</protein>
<keyword evidence="1" id="KW-0472">Membrane</keyword>
<proteinExistence type="predicted"/>
<organism evidence="2 3">
    <name type="scientific">Rhododendron griersonianum</name>
    <dbReference type="NCBI Taxonomy" id="479676"/>
    <lineage>
        <taxon>Eukaryota</taxon>
        <taxon>Viridiplantae</taxon>
        <taxon>Streptophyta</taxon>
        <taxon>Embryophyta</taxon>
        <taxon>Tracheophyta</taxon>
        <taxon>Spermatophyta</taxon>
        <taxon>Magnoliopsida</taxon>
        <taxon>eudicotyledons</taxon>
        <taxon>Gunneridae</taxon>
        <taxon>Pentapetalae</taxon>
        <taxon>asterids</taxon>
        <taxon>Ericales</taxon>
        <taxon>Ericaceae</taxon>
        <taxon>Ericoideae</taxon>
        <taxon>Rhodoreae</taxon>
        <taxon>Rhododendron</taxon>
    </lineage>
</organism>
<reference evidence="2" key="1">
    <citation type="submission" date="2020-08" db="EMBL/GenBank/DDBJ databases">
        <title>Plant Genome Project.</title>
        <authorList>
            <person name="Zhang R.-G."/>
        </authorList>
    </citation>
    <scope>NUCLEOTIDE SEQUENCE</scope>
    <source>
        <strain evidence="2">WSP0</strain>
        <tissue evidence="2">Leaf</tissue>
    </source>
</reference>
<keyword evidence="3" id="KW-1185">Reference proteome</keyword>
<comment type="caution">
    <text evidence="2">The sequence shown here is derived from an EMBL/GenBank/DDBJ whole genome shotgun (WGS) entry which is preliminary data.</text>
</comment>
<sequence>MRLLGCFNAFVFLFWQVKWMAWFFVGEITDDDCGLEWLTVIIEETLTIGFYIGMFYLFRPREQNEYFVVEDEETALATMHREFADY</sequence>
<feature type="transmembrane region" description="Helical" evidence="1">
    <location>
        <begin position="37"/>
        <end position="58"/>
    </location>
</feature>
<name>A0AAV6K432_9ERIC</name>
<accession>A0AAV6K432</accession>
<dbReference type="Proteomes" id="UP000823749">
    <property type="component" value="Chromosome 5"/>
</dbReference>
<dbReference type="AlphaFoldDB" id="A0AAV6K432"/>
<evidence type="ECO:0000313" key="3">
    <source>
        <dbReference type="Proteomes" id="UP000823749"/>
    </source>
</evidence>
<feature type="transmembrane region" description="Helical" evidence="1">
    <location>
        <begin position="7"/>
        <end position="25"/>
    </location>
</feature>
<gene>
    <name evidence="2" type="ORF">RHGRI_012988</name>
</gene>
<dbReference type="EMBL" id="JACTNZ010000005">
    <property type="protein sequence ID" value="KAG5547151.1"/>
    <property type="molecule type" value="Genomic_DNA"/>
</dbReference>
<evidence type="ECO:0000256" key="1">
    <source>
        <dbReference type="SAM" id="Phobius"/>
    </source>
</evidence>
<keyword evidence="1" id="KW-0812">Transmembrane</keyword>